<dbReference type="RefSeq" id="WP_070983842.1">
    <property type="nucleotide sequence ID" value="NZ_MKJU01000022.1"/>
</dbReference>
<keyword evidence="5" id="KW-1185">Reference proteome</keyword>
<evidence type="ECO:0000256" key="1">
    <source>
        <dbReference type="ARBA" id="ARBA00022574"/>
    </source>
</evidence>
<feature type="repeat" description="WD" evidence="3">
    <location>
        <begin position="265"/>
        <end position="297"/>
    </location>
</feature>
<dbReference type="InterPro" id="IPR020472">
    <property type="entry name" value="WD40_PAC1"/>
</dbReference>
<dbReference type="PANTHER" id="PTHR19879">
    <property type="entry name" value="TRANSCRIPTION INITIATION FACTOR TFIID"/>
    <property type="match status" value="1"/>
</dbReference>
<proteinExistence type="predicted"/>
<keyword evidence="1 3" id="KW-0853">WD repeat</keyword>
<dbReference type="InterPro" id="IPR019775">
    <property type="entry name" value="WD40_repeat_CS"/>
</dbReference>
<reference evidence="4 5" key="1">
    <citation type="submission" date="2016-09" db="EMBL/GenBank/DDBJ databases">
        <title>Pseudoalteromonas amylolytica sp. nov., isolated from the surface seawater.</title>
        <authorList>
            <person name="Wu Y.-H."/>
            <person name="Cheng H."/>
            <person name="Jin X.-B."/>
            <person name="Wang C.-S."/>
            <person name="Xu X.-W."/>
        </authorList>
    </citation>
    <scope>NUCLEOTIDE SEQUENCE [LARGE SCALE GENOMIC DNA]</scope>
    <source>
        <strain evidence="4 5">JW1</strain>
    </source>
</reference>
<dbReference type="PANTHER" id="PTHR19879:SF9">
    <property type="entry name" value="TRANSCRIPTION INITIATION FACTOR TFIID SUBUNIT 5"/>
    <property type="match status" value="1"/>
</dbReference>
<dbReference type="STRING" id="1859457.BET10_06800"/>
<dbReference type="PROSITE" id="PS50294">
    <property type="entry name" value="WD_REPEATS_REGION"/>
    <property type="match status" value="3"/>
</dbReference>
<evidence type="ECO:0008006" key="6">
    <source>
        <dbReference type="Google" id="ProtNLM"/>
    </source>
</evidence>
<dbReference type="Proteomes" id="UP000179786">
    <property type="component" value="Unassembled WGS sequence"/>
</dbReference>
<dbReference type="CDD" id="cd00200">
    <property type="entry name" value="WD40"/>
    <property type="match status" value="1"/>
</dbReference>
<keyword evidence="2" id="KW-0677">Repeat</keyword>
<dbReference type="Gene3D" id="2.130.10.10">
    <property type="entry name" value="YVTN repeat-like/Quinoprotein amine dehydrogenase"/>
    <property type="match status" value="3"/>
</dbReference>
<dbReference type="InterPro" id="IPR015943">
    <property type="entry name" value="WD40/YVTN_repeat-like_dom_sf"/>
</dbReference>
<feature type="repeat" description="WD" evidence="3">
    <location>
        <begin position="90"/>
        <end position="130"/>
    </location>
</feature>
<evidence type="ECO:0000313" key="5">
    <source>
        <dbReference type="Proteomes" id="UP000179786"/>
    </source>
</evidence>
<dbReference type="PROSITE" id="PS00678">
    <property type="entry name" value="WD_REPEATS_1"/>
    <property type="match status" value="3"/>
</dbReference>
<dbReference type="GO" id="GO:0006367">
    <property type="term" value="P:transcription initiation at RNA polymerase II promoter"/>
    <property type="evidence" value="ECO:0007669"/>
    <property type="project" value="TreeGrafter"/>
</dbReference>
<dbReference type="Pfam" id="PF00400">
    <property type="entry name" value="WD40"/>
    <property type="match status" value="6"/>
</dbReference>
<dbReference type="PROSITE" id="PS50082">
    <property type="entry name" value="WD_REPEATS_2"/>
    <property type="match status" value="6"/>
</dbReference>
<comment type="caution">
    <text evidence="4">The sequence shown here is derived from an EMBL/GenBank/DDBJ whole genome shotgun (WGS) entry which is preliminary data.</text>
</comment>
<feature type="repeat" description="WD" evidence="3">
    <location>
        <begin position="213"/>
        <end position="254"/>
    </location>
</feature>
<dbReference type="SUPFAM" id="SSF50978">
    <property type="entry name" value="WD40 repeat-like"/>
    <property type="match status" value="1"/>
</dbReference>
<dbReference type="SUPFAM" id="SSF63829">
    <property type="entry name" value="Calcium-dependent phosphotriesterase"/>
    <property type="match status" value="1"/>
</dbReference>
<feature type="repeat" description="WD" evidence="3">
    <location>
        <begin position="131"/>
        <end position="170"/>
    </location>
</feature>
<feature type="repeat" description="WD" evidence="3">
    <location>
        <begin position="476"/>
        <end position="517"/>
    </location>
</feature>
<accession>A0A1S1MXF0</accession>
<evidence type="ECO:0000313" key="4">
    <source>
        <dbReference type="EMBL" id="OHU92040.1"/>
    </source>
</evidence>
<protein>
    <recommendedName>
        <fullName evidence="6">WD40 repeat domain-containing protein</fullName>
    </recommendedName>
</protein>
<dbReference type="EMBL" id="MKJU01000022">
    <property type="protein sequence ID" value="OHU92040.1"/>
    <property type="molecule type" value="Genomic_DNA"/>
</dbReference>
<feature type="repeat" description="WD" evidence="3">
    <location>
        <begin position="48"/>
        <end position="89"/>
    </location>
</feature>
<gene>
    <name evidence="4" type="ORF">BET10_06800</name>
</gene>
<organism evidence="4 5">
    <name type="scientific">Pseudoalteromonas amylolytica</name>
    <dbReference type="NCBI Taxonomy" id="1859457"/>
    <lineage>
        <taxon>Bacteria</taxon>
        <taxon>Pseudomonadati</taxon>
        <taxon>Pseudomonadota</taxon>
        <taxon>Gammaproteobacteria</taxon>
        <taxon>Alteromonadales</taxon>
        <taxon>Pseudoalteromonadaceae</taxon>
        <taxon>Pseudoalteromonas</taxon>
    </lineage>
</organism>
<dbReference type="SMART" id="SM00320">
    <property type="entry name" value="WD40"/>
    <property type="match status" value="10"/>
</dbReference>
<evidence type="ECO:0000256" key="3">
    <source>
        <dbReference type="PROSITE-ProRule" id="PRU00221"/>
    </source>
</evidence>
<dbReference type="AlphaFoldDB" id="A0A1S1MXF0"/>
<dbReference type="PRINTS" id="PR00320">
    <property type="entry name" value="GPROTEINBRPT"/>
</dbReference>
<sequence>MSVSEQFLHHRGPITCAAQIGNSQQIITSGYDSAVALFDIDTEQVELLGYHEHLVNRVTVNQAGTLAASASSDYNIYLWDLTDKSLKRVLKGHDDDVEDFVFINDHLGASVSRDWRILLWDLDTGSIERVILGHEKDVLSINYFAGKLYTSGDDMTLRVWDITTGKQLAKIGPFTTETDSCAIDEQNHRLVLGCDDGIVRVFDLQTHELIAQLQGHTCAIKKVAVSPTNGNILSAAYDQRILIWDHQNFEQIQQLESKNALWERSFNWASDGQRVVAGSFDGTVFVWDVTSGACIHHLGAQHAHGNACFNDVASKGDGTLVAVSDDGIIRVGELTSEQARWHTQYVPQNGRVLMNAVHFCPHMQKAIAGAHNQHLYLFERSQQNLHEQASIALLEGPINSIVSAHHNGFEGDLFVACYSGKVAHLASDGRQIKKIAAHDNAVKALALHPHKRLGVSCCAEGELVSWDFEGNILQHYLGHTAIIDDVAIDPSGQYVASAGRDFILKVHGLEDGRLLHCIHIGKRSPKGLLFLDQSTVIITNYWGELLKVDLTNGAVIRNCIAKNGISTVVRHGELLAATSYDGAIYLVEPTQLTTVNSLRSMAQKTSEPAYA</sequence>
<evidence type="ECO:0000256" key="2">
    <source>
        <dbReference type="ARBA" id="ARBA00022737"/>
    </source>
</evidence>
<dbReference type="InterPro" id="IPR001680">
    <property type="entry name" value="WD40_rpt"/>
</dbReference>
<dbReference type="InterPro" id="IPR036322">
    <property type="entry name" value="WD40_repeat_dom_sf"/>
</dbReference>
<name>A0A1S1MXF0_9GAMM</name>